<dbReference type="PANTHER" id="PTHR30332">
    <property type="entry name" value="PROBABLE GENERAL SECRETION PATHWAY PROTEIN D"/>
    <property type="match status" value="1"/>
</dbReference>
<evidence type="ECO:0000256" key="2">
    <source>
        <dbReference type="SAM" id="MobiDB-lite"/>
    </source>
</evidence>
<dbReference type="PANTHER" id="PTHR30332:SF17">
    <property type="entry name" value="TYPE IV PILIATION SYSTEM PROTEIN DR_0774-RELATED"/>
    <property type="match status" value="1"/>
</dbReference>
<dbReference type="RefSeq" id="WP_347308906.1">
    <property type="nucleotide sequence ID" value="NZ_JBAJEX010000011.1"/>
</dbReference>
<dbReference type="InterPro" id="IPR050810">
    <property type="entry name" value="Bact_Secretion_Sys_Channel"/>
</dbReference>
<reference evidence="6 7" key="1">
    <citation type="submission" date="2024-02" db="EMBL/GenBank/DDBJ databases">
        <title>New thermophilic sulfur-oxidizing bacteria from a hot springs of the Uzon caldera (Kamchatka, Russia).</title>
        <authorList>
            <person name="Dukat A.M."/>
            <person name="Elcheninov A.G."/>
            <person name="Frolov E.N."/>
        </authorList>
    </citation>
    <scope>NUCLEOTIDE SEQUENCE [LARGE SCALE GENOMIC DNA]</scope>
    <source>
        <strain evidence="6 7">AK1</strain>
    </source>
</reference>
<dbReference type="InterPro" id="IPR001775">
    <property type="entry name" value="GspD/PilQ"/>
</dbReference>
<feature type="chain" id="PRO_5047339479" evidence="3">
    <location>
        <begin position="24"/>
        <end position="462"/>
    </location>
</feature>
<dbReference type="InterPro" id="IPR004846">
    <property type="entry name" value="T2SS/T3SS_dom"/>
</dbReference>
<name>A0ABV0EGU3_9BURK</name>
<keyword evidence="3" id="KW-0732">Signal</keyword>
<organism evidence="6 7">
    <name type="scientific">Thiobacter aerophilum</name>
    <dbReference type="NCBI Taxonomy" id="3121275"/>
    <lineage>
        <taxon>Bacteria</taxon>
        <taxon>Pseudomonadati</taxon>
        <taxon>Pseudomonadota</taxon>
        <taxon>Betaproteobacteria</taxon>
        <taxon>Burkholderiales</taxon>
        <taxon>Thiobacteraceae</taxon>
        <taxon>Thiobacter</taxon>
    </lineage>
</organism>
<feature type="domain" description="Pilus formation protein N-terminal" evidence="5">
    <location>
        <begin position="45"/>
        <end position="112"/>
    </location>
</feature>
<evidence type="ECO:0000313" key="7">
    <source>
        <dbReference type="Proteomes" id="UP001482231"/>
    </source>
</evidence>
<dbReference type="PRINTS" id="PR00811">
    <property type="entry name" value="BCTERIALGSPD"/>
</dbReference>
<dbReference type="Pfam" id="PF00263">
    <property type="entry name" value="Secretin"/>
    <property type="match status" value="1"/>
</dbReference>
<evidence type="ECO:0000256" key="1">
    <source>
        <dbReference type="RuleBase" id="RU004003"/>
    </source>
</evidence>
<evidence type="ECO:0000256" key="3">
    <source>
        <dbReference type="SAM" id="SignalP"/>
    </source>
</evidence>
<proteinExistence type="inferred from homology"/>
<feature type="region of interest" description="Disordered" evidence="2">
    <location>
        <begin position="443"/>
        <end position="462"/>
    </location>
</feature>
<accession>A0ABV0EGU3</accession>
<evidence type="ECO:0000259" key="5">
    <source>
        <dbReference type="Pfam" id="PF13629"/>
    </source>
</evidence>
<comment type="similarity">
    <text evidence="1">Belongs to the bacterial secretin family.</text>
</comment>
<dbReference type="EMBL" id="JBAJEX010000011">
    <property type="protein sequence ID" value="MEO1767794.1"/>
    <property type="molecule type" value="Genomic_DNA"/>
</dbReference>
<feature type="domain" description="Type II/III secretion system secretin-like" evidence="4">
    <location>
        <begin position="269"/>
        <end position="422"/>
    </location>
</feature>
<evidence type="ECO:0000259" key="4">
    <source>
        <dbReference type="Pfam" id="PF00263"/>
    </source>
</evidence>
<dbReference type="Proteomes" id="UP001482231">
    <property type="component" value="Unassembled WGS sequence"/>
</dbReference>
<keyword evidence="7" id="KW-1185">Reference proteome</keyword>
<feature type="signal peptide" evidence="3">
    <location>
        <begin position="1"/>
        <end position="23"/>
    </location>
</feature>
<protein>
    <submittedName>
        <fullName evidence="6">Pilus assembly protein N-terminal domain-containing protein</fullName>
    </submittedName>
</protein>
<sequence>MFKPVFFLFVPLALFLQVANAAAAPAPKAPKVRALDTPAAGAQEPAEIEMFVGETRVMPQTNAARLAVGNGAVLSASVLDDREILLIANQAGASSLYIWTKNGRSRKLKITVLPSDMSRVLNEIVDVLVGIPNAKVRRVGDKVIVEGDDLSDADLAKIDELAKRYPQIINFTNRLGWEKMVVMDVKVMELPTNVLREIGLKWSSTGGVAVGGVWGPIRRGDGPYQINVLAGQNNPPPITTPGGGPLPVPSGLNILSLVNLGLNAQLNLLVQNGVAALLAEPTLSARSGSKATFLAGGEFPYEVSNINGTTVLFREYGIRLSIEPRVDHKGVIRAKVSSEVSNIDASVVTRAGPALSTRKTETEFNVIQGQTIVLSGLLSRETSNQVDKVPFLGDIPILGALFKSKRYQKRETELVVFVTPMVTTPDDPALTAFKESVQKKVEEVSHSPTAAPAEATRGFDDF</sequence>
<dbReference type="InterPro" id="IPR032789">
    <property type="entry name" value="T2SS-T3SS_pil_N"/>
</dbReference>
<gene>
    <name evidence="6" type="ORF">V6E02_11280</name>
</gene>
<dbReference type="Pfam" id="PF13629">
    <property type="entry name" value="T2SS-T3SS_pil_N"/>
    <property type="match status" value="1"/>
</dbReference>
<comment type="caution">
    <text evidence="6">The sequence shown here is derived from an EMBL/GenBank/DDBJ whole genome shotgun (WGS) entry which is preliminary data.</text>
</comment>
<evidence type="ECO:0000313" key="6">
    <source>
        <dbReference type="EMBL" id="MEO1767794.1"/>
    </source>
</evidence>